<reference evidence="2" key="1">
    <citation type="journal article" date="2022" name="Mol. Ecol. Resour.">
        <title>The genomes of chicory, endive, great burdock and yacon provide insights into Asteraceae palaeo-polyploidization history and plant inulin production.</title>
        <authorList>
            <person name="Fan W."/>
            <person name="Wang S."/>
            <person name="Wang H."/>
            <person name="Wang A."/>
            <person name="Jiang F."/>
            <person name="Liu H."/>
            <person name="Zhao H."/>
            <person name="Xu D."/>
            <person name="Zhang Y."/>
        </authorList>
    </citation>
    <scope>NUCLEOTIDE SEQUENCE [LARGE SCALE GENOMIC DNA]</scope>
    <source>
        <strain evidence="2">cv. Punajuju</strain>
    </source>
</reference>
<evidence type="ECO:0000313" key="1">
    <source>
        <dbReference type="EMBL" id="KAI3699891.1"/>
    </source>
</evidence>
<sequence>MHRRIPAVGSATQPIARSVEQNKKGEQSYRYSEIHYCNIVAPAIDCCYIVVAVDAEVYDLDSTVGSGCSTSNPRPHHRMPDLQLVPGTTVVAVVVVVVAKWVVEVYEGEMVVVVVVGELTLAVVDTRYHHGSVLPMLT</sequence>
<evidence type="ECO:0000313" key="2">
    <source>
        <dbReference type="Proteomes" id="UP001055811"/>
    </source>
</evidence>
<comment type="caution">
    <text evidence="1">The sequence shown here is derived from an EMBL/GenBank/DDBJ whole genome shotgun (WGS) entry which is preliminary data.</text>
</comment>
<organism evidence="1 2">
    <name type="scientific">Cichorium intybus</name>
    <name type="common">Chicory</name>
    <dbReference type="NCBI Taxonomy" id="13427"/>
    <lineage>
        <taxon>Eukaryota</taxon>
        <taxon>Viridiplantae</taxon>
        <taxon>Streptophyta</taxon>
        <taxon>Embryophyta</taxon>
        <taxon>Tracheophyta</taxon>
        <taxon>Spermatophyta</taxon>
        <taxon>Magnoliopsida</taxon>
        <taxon>eudicotyledons</taxon>
        <taxon>Gunneridae</taxon>
        <taxon>Pentapetalae</taxon>
        <taxon>asterids</taxon>
        <taxon>campanulids</taxon>
        <taxon>Asterales</taxon>
        <taxon>Asteraceae</taxon>
        <taxon>Cichorioideae</taxon>
        <taxon>Cichorieae</taxon>
        <taxon>Cichoriinae</taxon>
        <taxon>Cichorium</taxon>
    </lineage>
</organism>
<gene>
    <name evidence="1" type="ORF">L2E82_44498</name>
</gene>
<keyword evidence="2" id="KW-1185">Reference proteome</keyword>
<dbReference type="EMBL" id="CM042016">
    <property type="protein sequence ID" value="KAI3699891.1"/>
    <property type="molecule type" value="Genomic_DNA"/>
</dbReference>
<proteinExistence type="predicted"/>
<name>A0ACB8ZQA5_CICIN</name>
<protein>
    <submittedName>
        <fullName evidence="1">Uncharacterized protein</fullName>
    </submittedName>
</protein>
<dbReference type="Proteomes" id="UP001055811">
    <property type="component" value="Linkage Group LG08"/>
</dbReference>
<reference evidence="1 2" key="2">
    <citation type="journal article" date="2022" name="Mol. Ecol. Resour.">
        <title>The genomes of chicory, endive, great burdock and yacon provide insights into Asteraceae paleo-polyploidization history and plant inulin production.</title>
        <authorList>
            <person name="Fan W."/>
            <person name="Wang S."/>
            <person name="Wang H."/>
            <person name="Wang A."/>
            <person name="Jiang F."/>
            <person name="Liu H."/>
            <person name="Zhao H."/>
            <person name="Xu D."/>
            <person name="Zhang Y."/>
        </authorList>
    </citation>
    <scope>NUCLEOTIDE SEQUENCE [LARGE SCALE GENOMIC DNA]</scope>
    <source>
        <strain evidence="2">cv. Punajuju</strain>
        <tissue evidence="1">Leaves</tissue>
    </source>
</reference>
<accession>A0ACB8ZQA5</accession>